<dbReference type="PROSITE" id="PS00359">
    <property type="entry name" value="RIBOSOMAL_L11"/>
    <property type="match status" value="1"/>
</dbReference>
<dbReference type="GO" id="GO:0022625">
    <property type="term" value="C:cytosolic large ribosomal subunit"/>
    <property type="evidence" value="ECO:0007669"/>
    <property type="project" value="TreeGrafter"/>
</dbReference>
<keyword evidence="2 7" id="KW-0488">Methylation</keyword>
<dbReference type="EMBL" id="AWQU01000081">
    <property type="protein sequence ID" value="KFB07474.1"/>
    <property type="molecule type" value="Genomic_DNA"/>
</dbReference>
<dbReference type="PANTHER" id="PTHR11661:SF1">
    <property type="entry name" value="LARGE RIBOSOMAL SUBUNIT PROTEIN UL11M"/>
    <property type="match status" value="1"/>
</dbReference>
<keyword evidence="13" id="KW-1185">Reference proteome</keyword>
<feature type="domain" description="Large ribosomal subunit protein uL11 N-terminal" evidence="11">
    <location>
        <begin position="13"/>
        <end position="65"/>
    </location>
</feature>
<dbReference type="Gene3D" id="3.30.1550.10">
    <property type="entry name" value="Ribosomal protein L11/L12, N-terminal domain"/>
    <property type="match status" value="1"/>
</dbReference>
<protein>
    <recommendedName>
        <fullName evidence="7">Large ribosomal subunit protein uL11</fullName>
    </recommendedName>
</protein>
<evidence type="ECO:0000256" key="5">
    <source>
        <dbReference type="ARBA" id="ARBA00022980"/>
    </source>
</evidence>
<comment type="subunit">
    <text evidence="7">Part of the ribosomal stalk of the 50S ribosomal subunit. Interacts with L10 and the large rRNA to form the base of the stalk. L10 forms an elongated spine to which L12 dimers bind in a sequential fashion forming a multimeric L10(L12)X complex.</text>
</comment>
<evidence type="ECO:0000313" key="12">
    <source>
        <dbReference type="EMBL" id="KFB07474.1"/>
    </source>
</evidence>
<evidence type="ECO:0000256" key="1">
    <source>
        <dbReference type="ARBA" id="ARBA00010537"/>
    </source>
</evidence>
<proteinExistence type="inferred from homology"/>
<comment type="caution">
    <text evidence="12">The sequence shown here is derived from an EMBL/GenBank/DDBJ whole genome shotgun (WGS) entry which is preliminary data.</text>
</comment>
<keyword evidence="4 7" id="KW-0694">RNA-binding</keyword>
<dbReference type="InterPro" id="IPR020784">
    <property type="entry name" value="Ribosomal_uL11_N"/>
</dbReference>
<dbReference type="GO" id="GO:0070180">
    <property type="term" value="F:large ribosomal subunit rRNA binding"/>
    <property type="evidence" value="ECO:0007669"/>
    <property type="project" value="UniProtKB-UniRule"/>
</dbReference>
<organism evidence="12 13">
    <name type="scientific">Malacoplasma iowae DK-CPA</name>
    <dbReference type="NCBI Taxonomy" id="1394179"/>
    <lineage>
        <taxon>Bacteria</taxon>
        <taxon>Bacillati</taxon>
        <taxon>Mycoplasmatota</taxon>
        <taxon>Mycoplasmoidales</taxon>
        <taxon>Mycoplasmoidaceae</taxon>
        <taxon>Malacoplasma</taxon>
    </lineage>
</organism>
<comment type="function">
    <text evidence="7 9">Forms part of the ribosomal stalk which helps the ribosome interact with GTP-bound translation factors.</text>
</comment>
<name>A0A084U3D8_MALIO</name>
<dbReference type="Pfam" id="PF03946">
    <property type="entry name" value="Ribosomal_L11_N"/>
    <property type="match status" value="1"/>
</dbReference>
<evidence type="ECO:0000259" key="10">
    <source>
        <dbReference type="Pfam" id="PF00298"/>
    </source>
</evidence>
<keyword evidence="6 7" id="KW-0687">Ribonucleoprotein</keyword>
<keyword evidence="5 7" id="KW-0689">Ribosomal protein</keyword>
<sequence>MAFKDPKITRIAKIELIGGQAKPGPALASIGINMAEFTKQFNDKTKDQNGEVIPCIITAYKDKSFKFEVKTTPTAVLLKKAAGISSGSKNAKTETVATISKEKALEIAKYKMKDLNANDEEAALRLVAGTAKQMGIKIEGVSPYKNSGSKS</sequence>
<evidence type="ECO:0000259" key="11">
    <source>
        <dbReference type="Pfam" id="PF03946"/>
    </source>
</evidence>
<dbReference type="InterPro" id="IPR006519">
    <property type="entry name" value="Ribosomal_uL11_bac-typ"/>
</dbReference>
<dbReference type="GO" id="GO:0006412">
    <property type="term" value="P:translation"/>
    <property type="evidence" value="ECO:0007669"/>
    <property type="project" value="UniProtKB-UniRule"/>
</dbReference>
<dbReference type="InterPro" id="IPR020783">
    <property type="entry name" value="Ribosomal_uL11_C"/>
</dbReference>
<dbReference type="InterPro" id="IPR036769">
    <property type="entry name" value="Ribosomal_uL11_C_sf"/>
</dbReference>
<evidence type="ECO:0000256" key="6">
    <source>
        <dbReference type="ARBA" id="ARBA00023274"/>
    </source>
</evidence>
<dbReference type="NCBIfam" id="TIGR01632">
    <property type="entry name" value="L11_bact"/>
    <property type="match status" value="1"/>
</dbReference>
<dbReference type="Pfam" id="PF00298">
    <property type="entry name" value="Ribosomal_L11"/>
    <property type="match status" value="1"/>
</dbReference>
<evidence type="ECO:0000313" key="13">
    <source>
        <dbReference type="Proteomes" id="UP000028523"/>
    </source>
</evidence>
<dbReference type="SMART" id="SM00649">
    <property type="entry name" value="RL11"/>
    <property type="match status" value="1"/>
</dbReference>
<evidence type="ECO:0000256" key="2">
    <source>
        <dbReference type="ARBA" id="ARBA00022481"/>
    </source>
</evidence>
<evidence type="ECO:0000256" key="4">
    <source>
        <dbReference type="ARBA" id="ARBA00022884"/>
    </source>
</evidence>
<dbReference type="SUPFAM" id="SSF46906">
    <property type="entry name" value="Ribosomal protein L11, C-terminal domain"/>
    <property type="match status" value="1"/>
</dbReference>
<dbReference type="Gene3D" id="1.10.10.250">
    <property type="entry name" value="Ribosomal protein L11, C-terminal domain"/>
    <property type="match status" value="1"/>
</dbReference>
<reference evidence="12 13" key="1">
    <citation type="journal article" date="2014" name="PLoS ONE">
        <title>Reduction of Hydrogen Peroxide Accumulation and Toxicity by a Catalase from Mycoplasma iowae.</title>
        <authorList>
            <person name="Pritchard R.E."/>
            <person name="Prassinos A.J."/>
            <person name="Osborne J.D."/>
            <person name="Raviv Z."/>
            <person name="Balish M.F."/>
        </authorList>
    </citation>
    <scope>NUCLEOTIDE SEQUENCE [LARGE SCALE GENOMIC DNA]</scope>
    <source>
        <strain evidence="12 13">DK-CPA</strain>
    </source>
</reference>
<dbReference type="InterPro" id="IPR000911">
    <property type="entry name" value="Ribosomal_uL11"/>
</dbReference>
<accession>A0A084U3D8</accession>
<dbReference type="InterPro" id="IPR020785">
    <property type="entry name" value="Ribosomal_uL11_CS"/>
</dbReference>
<evidence type="ECO:0000256" key="9">
    <source>
        <dbReference type="RuleBase" id="RU003979"/>
    </source>
</evidence>
<dbReference type="CDD" id="cd00349">
    <property type="entry name" value="Ribosomal_L11"/>
    <property type="match status" value="1"/>
</dbReference>
<gene>
    <name evidence="7 12" type="primary">rplK</name>
    <name evidence="12" type="ORF">P271_312</name>
</gene>
<dbReference type="PANTHER" id="PTHR11661">
    <property type="entry name" value="60S RIBOSOMAL PROTEIN L12"/>
    <property type="match status" value="1"/>
</dbReference>
<comment type="PTM">
    <text evidence="7 9">One or more lysine residues are methylated.</text>
</comment>
<dbReference type="InterPro" id="IPR036796">
    <property type="entry name" value="Ribosomal_uL11_N_sf"/>
</dbReference>
<dbReference type="Proteomes" id="UP000028523">
    <property type="component" value="Unassembled WGS sequence"/>
</dbReference>
<dbReference type="GO" id="GO:0003735">
    <property type="term" value="F:structural constituent of ribosome"/>
    <property type="evidence" value="ECO:0007669"/>
    <property type="project" value="InterPro"/>
</dbReference>
<evidence type="ECO:0000256" key="3">
    <source>
        <dbReference type="ARBA" id="ARBA00022730"/>
    </source>
</evidence>
<comment type="similarity">
    <text evidence="1 7 8">Belongs to the universal ribosomal protein uL11 family.</text>
</comment>
<feature type="domain" description="Large ribosomal subunit protein uL11 C-terminal" evidence="10">
    <location>
        <begin position="70"/>
        <end position="138"/>
    </location>
</feature>
<evidence type="ECO:0000256" key="8">
    <source>
        <dbReference type="RuleBase" id="RU003978"/>
    </source>
</evidence>
<dbReference type="SUPFAM" id="SSF54747">
    <property type="entry name" value="Ribosomal L11/L12e N-terminal domain"/>
    <property type="match status" value="1"/>
</dbReference>
<dbReference type="FunFam" id="3.30.1550.10:FF:000006">
    <property type="entry name" value="50S ribosomal protein L11"/>
    <property type="match status" value="1"/>
</dbReference>
<evidence type="ECO:0000256" key="7">
    <source>
        <dbReference type="HAMAP-Rule" id="MF_00736"/>
    </source>
</evidence>
<dbReference type="HAMAP" id="MF_00736">
    <property type="entry name" value="Ribosomal_uL11"/>
    <property type="match status" value="1"/>
</dbReference>
<dbReference type="AlphaFoldDB" id="A0A084U3D8"/>
<keyword evidence="3 7" id="KW-0699">rRNA-binding</keyword>